<dbReference type="InterPro" id="IPR050259">
    <property type="entry name" value="SDR"/>
</dbReference>
<dbReference type="EMBL" id="SOKJ01000229">
    <property type="protein sequence ID" value="TET10399.1"/>
    <property type="molecule type" value="Genomic_DNA"/>
</dbReference>
<evidence type="ECO:0000313" key="3">
    <source>
        <dbReference type="EMBL" id="TET10399.1"/>
    </source>
</evidence>
<name>A0A523RXQ9_UNCAE</name>
<dbReference type="Gene3D" id="3.40.50.720">
    <property type="entry name" value="NAD(P)-binding Rossmann-like Domain"/>
    <property type="match status" value="1"/>
</dbReference>
<dbReference type="PRINTS" id="PR00081">
    <property type="entry name" value="GDHRDH"/>
</dbReference>
<dbReference type="InterPro" id="IPR036291">
    <property type="entry name" value="NAD(P)-bd_dom_sf"/>
</dbReference>
<dbReference type="SMART" id="SM00822">
    <property type="entry name" value="PKS_KR"/>
    <property type="match status" value="1"/>
</dbReference>
<sequence length="251" mass="27118">MVLKGKVAIVTGGARGIGKVIARKFAEEGAHLVIVDVNKEIDKTAELIKSFGAQVLSFMADISRSDQVKKIMEKTLENFGSVDILVNNAGVLYQAPLMEIKEKEWDKVMEVNLKGTFLCTQAVARDMIPKRSGKIINISSVSAIIPGSGMAAYCTSKAAILQFTRVVALELAPHKICVNAVCPGTTETKMVTDLLGSEVMENWRKKIPMGRFPRAEDHASLIAFLASSAGDCITGQFISVDCGQLLNFAQP</sequence>
<gene>
    <name evidence="3" type="ORF">E3J84_04085</name>
</gene>
<dbReference type="PRINTS" id="PR00080">
    <property type="entry name" value="SDRFAMILY"/>
</dbReference>
<dbReference type="SUPFAM" id="SSF51735">
    <property type="entry name" value="NAD(P)-binding Rossmann-fold domains"/>
    <property type="match status" value="1"/>
</dbReference>
<dbReference type="FunFam" id="3.40.50.720:FF:000084">
    <property type="entry name" value="Short-chain dehydrogenase reductase"/>
    <property type="match status" value="1"/>
</dbReference>
<dbReference type="AlphaFoldDB" id="A0A523RXQ9"/>
<dbReference type="PANTHER" id="PTHR42879">
    <property type="entry name" value="3-OXOACYL-(ACYL-CARRIER-PROTEIN) REDUCTASE"/>
    <property type="match status" value="1"/>
</dbReference>
<organism evidence="3 4">
    <name type="scientific">Aerophobetes bacterium</name>
    <dbReference type="NCBI Taxonomy" id="2030807"/>
    <lineage>
        <taxon>Bacteria</taxon>
        <taxon>Candidatus Aerophobota</taxon>
    </lineage>
</organism>
<dbReference type="NCBIfam" id="NF005559">
    <property type="entry name" value="PRK07231.1"/>
    <property type="match status" value="1"/>
</dbReference>
<dbReference type="PROSITE" id="PS00061">
    <property type="entry name" value="ADH_SHORT"/>
    <property type="match status" value="1"/>
</dbReference>
<dbReference type="Proteomes" id="UP000316360">
    <property type="component" value="Unassembled WGS sequence"/>
</dbReference>
<comment type="caution">
    <text evidence="3">The sequence shown here is derived from an EMBL/GenBank/DDBJ whole genome shotgun (WGS) entry which is preliminary data.</text>
</comment>
<evidence type="ECO:0000256" key="1">
    <source>
        <dbReference type="ARBA" id="ARBA00006484"/>
    </source>
</evidence>
<proteinExistence type="inferred from homology"/>
<dbReference type="GO" id="GO:0032787">
    <property type="term" value="P:monocarboxylic acid metabolic process"/>
    <property type="evidence" value="ECO:0007669"/>
    <property type="project" value="UniProtKB-ARBA"/>
</dbReference>
<dbReference type="Pfam" id="PF13561">
    <property type="entry name" value="adh_short_C2"/>
    <property type="match status" value="1"/>
</dbReference>
<dbReference type="InterPro" id="IPR057326">
    <property type="entry name" value="KR_dom"/>
</dbReference>
<evidence type="ECO:0000313" key="4">
    <source>
        <dbReference type="Proteomes" id="UP000316360"/>
    </source>
</evidence>
<dbReference type="InterPro" id="IPR002347">
    <property type="entry name" value="SDR_fam"/>
</dbReference>
<protein>
    <submittedName>
        <fullName evidence="3">SDR family oxidoreductase</fullName>
    </submittedName>
</protein>
<dbReference type="PANTHER" id="PTHR42879:SF2">
    <property type="entry name" value="3-OXOACYL-[ACYL-CARRIER-PROTEIN] REDUCTASE FABG"/>
    <property type="match status" value="1"/>
</dbReference>
<reference evidence="3 4" key="1">
    <citation type="submission" date="2019-03" db="EMBL/GenBank/DDBJ databases">
        <title>Metabolic potential of uncultured bacteria and archaea associated with petroleum seepage in deep-sea sediments.</title>
        <authorList>
            <person name="Dong X."/>
            <person name="Hubert C."/>
        </authorList>
    </citation>
    <scope>NUCLEOTIDE SEQUENCE [LARGE SCALE GENOMIC DNA]</scope>
    <source>
        <strain evidence="3">E44_bin7</strain>
    </source>
</reference>
<comment type="similarity">
    <text evidence="1">Belongs to the short-chain dehydrogenases/reductases (SDR) family.</text>
</comment>
<dbReference type="NCBIfam" id="NF009466">
    <property type="entry name" value="PRK12826.1-2"/>
    <property type="match status" value="1"/>
</dbReference>
<evidence type="ECO:0000259" key="2">
    <source>
        <dbReference type="SMART" id="SM00822"/>
    </source>
</evidence>
<dbReference type="InterPro" id="IPR020904">
    <property type="entry name" value="Sc_DH/Rdtase_CS"/>
</dbReference>
<dbReference type="CDD" id="cd05233">
    <property type="entry name" value="SDR_c"/>
    <property type="match status" value="1"/>
</dbReference>
<accession>A0A523RXQ9</accession>
<feature type="domain" description="Ketoreductase" evidence="2">
    <location>
        <begin position="6"/>
        <end position="184"/>
    </location>
</feature>